<evidence type="ECO:0000313" key="1">
    <source>
        <dbReference type="EMBL" id="CBL23859.1"/>
    </source>
</evidence>
<organism evidence="1 2">
    <name type="scientific">Blautia obeum A2-162</name>
    <dbReference type="NCBI Taxonomy" id="657314"/>
    <lineage>
        <taxon>Bacteria</taxon>
        <taxon>Bacillati</taxon>
        <taxon>Bacillota</taxon>
        <taxon>Clostridia</taxon>
        <taxon>Lachnospirales</taxon>
        <taxon>Lachnospiraceae</taxon>
        <taxon>Blautia</taxon>
    </lineage>
</organism>
<name>D4LSV1_9FIRM</name>
<proteinExistence type="predicted"/>
<dbReference type="Proteomes" id="UP000008955">
    <property type="component" value="Chromosome"/>
</dbReference>
<reference evidence="1 2" key="2">
    <citation type="submission" date="2010-03" db="EMBL/GenBank/DDBJ databases">
        <authorList>
            <person name="Pajon A."/>
        </authorList>
    </citation>
    <scope>NUCLEOTIDE SEQUENCE [LARGE SCALE GENOMIC DNA]</scope>
    <source>
        <strain evidence="1 2">A2-162</strain>
    </source>
</reference>
<gene>
    <name evidence="1" type="ORF">CK5_25560</name>
</gene>
<dbReference type="AlphaFoldDB" id="D4LSV1"/>
<dbReference type="HOGENOM" id="CLU_3380805_0_0_9"/>
<accession>D4LSV1</accession>
<reference evidence="1 2" key="1">
    <citation type="submission" date="2010-03" db="EMBL/GenBank/DDBJ databases">
        <title>The genome sequence of Ruminococcus obeum A2-162.</title>
        <authorList>
            <consortium name="metaHIT consortium -- http://www.metahit.eu/"/>
            <person name="Pajon A."/>
            <person name="Turner K."/>
            <person name="Parkhill J."/>
            <person name="Duncan S."/>
            <person name="Flint H."/>
        </authorList>
    </citation>
    <scope>NUCLEOTIDE SEQUENCE [LARGE SCALE GENOMIC DNA]</scope>
    <source>
        <strain evidence="1 2">A2-162</strain>
    </source>
</reference>
<keyword evidence="2" id="KW-1185">Reference proteome</keyword>
<evidence type="ECO:0000313" key="2">
    <source>
        <dbReference type="Proteomes" id="UP000008955"/>
    </source>
</evidence>
<dbReference type="EMBL" id="FP929054">
    <property type="protein sequence ID" value="CBL23859.1"/>
    <property type="molecule type" value="Genomic_DNA"/>
</dbReference>
<dbReference type="KEGG" id="rob:CK5_25560"/>
<sequence length="33" mass="4301">MKNVEIYFKKGYNYNRLKFWLYLKFYKMEGKKE</sequence>
<protein>
    <submittedName>
        <fullName evidence="1">Uncharacterized protein</fullName>
    </submittedName>
</protein>